<evidence type="ECO:0000313" key="2">
    <source>
        <dbReference type="Proteomes" id="UP000242329"/>
    </source>
</evidence>
<name>A0A1M5JR87_9FIRM</name>
<dbReference type="InterPro" id="IPR014202">
    <property type="entry name" value="Spore_II_R"/>
</dbReference>
<dbReference type="EMBL" id="FQWY01000003">
    <property type="protein sequence ID" value="SHG42483.1"/>
    <property type="molecule type" value="Genomic_DNA"/>
</dbReference>
<evidence type="ECO:0000313" key="1">
    <source>
        <dbReference type="EMBL" id="SHG42483.1"/>
    </source>
</evidence>
<dbReference type="Proteomes" id="UP000242329">
    <property type="component" value="Unassembled WGS sequence"/>
</dbReference>
<gene>
    <name evidence="1" type="ORF">SAMN02745221_00174</name>
</gene>
<dbReference type="OrthoDB" id="9793324at2"/>
<proteinExistence type="predicted"/>
<dbReference type="NCBIfam" id="TIGR02837">
    <property type="entry name" value="spore_II_R"/>
    <property type="match status" value="1"/>
</dbReference>
<protein>
    <submittedName>
        <fullName evidence="1">Stage II sporulation protein R</fullName>
    </submittedName>
</protein>
<dbReference type="RefSeq" id="WP_073089011.1">
    <property type="nucleotide sequence ID" value="NZ_FQWY01000003.1"/>
</dbReference>
<sequence>MRKLASLIIIAGLVIAGMQVKAGGKPLEDSVLRLHVVANSDSIEDQALKIKVKDEIVRFMQDEFREAKTEEEAVLIAKENRQEIKKIALKVIREEGFSYPVEVYVDKFEFPVKSYGNLVFPAGRYEAVKVVIGEGEGKNWWCVLFPPLCLVSSSDKGLSFDSPEEARVTFKCLELLPRGVKLGGPEEGEVIKAR</sequence>
<keyword evidence="2" id="KW-1185">Reference proteome</keyword>
<dbReference type="Pfam" id="PF09551">
    <property type="entry name" value="Spore_II_R"/>
    <property type="match status" value="1"/>
</dbReference>
<accession>A0A1M5JR87</accession>
<organism evidence="1 2">
    <name type="scientific">Thermosyntropha lipolytica DSM 11003</name>
    <dbReference type="NCBI Taxonomy" id="1123382"/>
    <lineage>
        <taxon>Bacteria</taxon>
        <taxon>Bacillati</taxon>
        <taxon>Bacillota</taxon>
        <taxon>Clostridia</taxon>
        <taxon>Eubacteriales</taxon>
        <taxon>Syntrophomonadaceae</taxon>
        <taxon>Thermosyntropha</taxon>
    </lineage>
</organism>
<reference evidence="2" key="1">
    <citation type="submission" date="2016-11" db="EMBL/GenBank/DDBJ databases">
        <authorList>
            <person name="Varghese N."/>
            <person name="Submissions S."/>
        </authorList>
    </citation>
    <scope>NUCLEOTIDE SEQUENCE [LARGE SCALE GENOMIC DNA]</scope>
    <source>
        <strain evidence="2">DSM 11003</strain>
    </source>
</reference>
<dbReference type="STRING" id="1123382.SAMN02745221_00174"/>
<dbReference type="AlphaFoldDB" id="A0A1M5JR87"/>